<feature type="transmembrane region" description="Helical" evidence="2">
    <location>
        <begin position="244"/>
        <end position="264"/>
    </location>
</feature>
<dbReference type="Proteomes" id="UP000283727">
    <property type="component" value="Unassembled WGS sequence"/>
</dbReference>
<dbReference type="EMBL" id="QRLR01000002">
    <property type="protein sequence ID" value="RHJ23784.1"/>
    <property type="molecule type" value="Genomic_DNA"/>
</dbReference>
<feature type="region of interest" description="Disordered" evidence="1">
    <location>
        <begin position="66"/>
        <end position="214"/>
    </location>
</feature>
<organism evidence="4 5">
    <name type="scientific">Bifidobacterium bifidum</name>
    <dbReference type="NCBI Taxonomy" id="1681"/>
    <lineage>
        <taxon>Bacteria</taxon>
        <taxon>Bacillati</taxon>
        <taxon>Actinomycetota</taxon>
        <taxon>Actinomycetes</taxon>
        <taxon>Bifidobacteriales</taxon>
        <taxon>Bifidobacteriaceae</taxon>
        <taxon>Bifidobacterium</taxon>
    </lineage>
</organism>
<feature type="compositionally biased region" description="Low complexity" evidence="1">
    <location>
        <begin position="205"/>
        <end position="214"/>
    </location>
</feature>
<reference evidence="4 5" key="1">
    <citation type="submission" date="2018-08" db="EMBL/GenBank/DDBJ databases">
        <title>A genome reference for cultivated species of the human gut microbiota.</title>
        <authorList>
            <person name="Zou Y."/>
            <person name="Xue W."/>
            <person name="Luo G."/>
        </authorList>
    </citation>
    <scope>NUCLEOTIDE SEQUENCE [LARGE SCALE GENOMIC DNA]</scope>
    <source>
        <strain evidence="4 5">AM12-10</strain>
    </source>
</reference>
<dbReference type="RefSeq" id="WP_003821051.1">
    <property type="nucleotide sequence ID" value="NZ_AP024712.1"/>
</dbReference>
<evidence type="ECO:0000313" key="5">
    <source>
        <dbReference type="Proteomes" id="UP000283727"/>
    </source>
</evidence>
<sequence length="317" mass="32493">MNDDHDMTRHLPNAEAMPADFEQTEALPTLVDGVSEQASAVTQALPVEPTQTLPVAETEAMPVEKVAVPQTETKSLPVDSASTEKLSAEPLAAGAVSDESAAPVDDGQTETEPAADAFGSPAAASDQRTGDVPAGATTAGDVPDKGQPLAAAPSTGAGATQQPDAATAFAAGDTEQPGPAPQQIPLYSTQPPREHDGYGPNRPDAGPAYAAPAGPWAQPGAGSNYVQVPRDVPMRPVIRKTGPSAATLTLGVFMLLVGAVAILFGVRFPNGVLAWFDMDPRVMFAIGCAVVGGALILIAIIWSLAKIARNARTPHDE</sequence>
<keyword evidence="2" id="KW-0812">Transmembrane</keyword>
<feature type="compositionally biased region" description="Polar residues" evidence="1">
    <location>
        <begin position="70"/>
        <end position="85"/>
    </location>
</feature>
<reference evidence="3 6" key="2">
    <citation type="journal article" date="2019" name="Nat. Med.">
        <title>A library of human gut bacterial isolates paired with longitudinal multiomics data enables mechanistic microbiome research.</title>
        <authorList>
            <person name="Poyet M."/>
            <person name="Groussin M."/>
            <person name="Gibbons S.M."/>
            <person name="Avila-Pacheco J."/>
            <person name="Jiang X."/>
            <person name="Kearney S.M."/>
            <person name="Perrotta A.R."/>
            <person name="Berdy B."/>
            <person name="Zhao S."/>
            <person name="Lieberman T.D."/>
            <person name="Swanson P.K."/>
            <person name="Smith M."/>
            <person name="Roesemann S."/>
            <person name="Alexander J.E."/>
            <person name="Rich S.A."/>
            <person name="Livny J."/>
            <person name="Vlamakis H."/>
            <person name="Clish C."/>
            <person name="Bullock K."/>
            <person name="Deik A."/>
            <person name="Scott J."/>
            <person name="Pierce K.A."/>
            <person name="Xavier R.J."/>
            <person name="Alm E.J."/>
        </authorList>
    </citation>
    <scope>NUCLEOTIDE SEQUENCE [LARGE SCALE GENOMIC DNA]</scope>
    <source>
        <strain evidence="3 6">BIOML-A13</strain>
    </source>
</reference>
<dbReference type="EMBL" id="WDOP01000002">
    <property type="protein sequence ID" value="KAB7486931.1"/>
    <property type="molecule type" value="Genomic_DNA"/>
</dbReference>
<evidence type="ECO:0000313" key="6">
    <source>
        <dbReference type="Proteomes" id="UP000451386"/>
    </source>
</evidence>
<evidence type="ECO:0000313" key="4">
    <source>
        <dbReference type="EMBL" id="RHJ23784.1"/>
    </source>
</evidence>
<keyword evidence="2" id="KW-1133">Transmembrane helix</keyword>
<evidence type="ECO:0000256" key="1">
    <source>
        <dbReference type="SAM" id="MobiDB-lite"/>
    </source>
</evidence>
<dbReference type="Proteomes" id="UP000451386">
    <property type="component" value="Unassembled WGS sequence"/>
</dbReference>
<protein>
    <submittedName>
        <fullName evidence="4">Uncharacterized protein</fullName>
    </submittedName>
</protein>
<comment type="caution">
    <text evidence="4">The sequence shown here is derived from an EMBL/GenBank/DDBJ whole genome shotgun (WGS) entry which is preliminary data.</text>
</comment>
<name>A0A0H2PLX2_BIFBI</name>
<gene>
    <name evidence="4" type="ORF">DW137_03950</name>
    <name evidence="3" type="ORF">GBA83_02595</name>
</gene>
<proteinExistence type="predicted"/>
<evidence type="ECO:0000256" key="2">
    <source>
        <dbReference type="SAM" id="Phobius"/>
    </source>
</evidence>
<dbReference type="AlphaFoldDB" id="A0A0H2PLX2"/>
<accession>A0A0H2PLX2</accession>
<keyword evidence="2" id="KW-0472">Membrane</keyword>
<evidence type="ECO:0000313" key="3">
    <source>
        <dbReference type="EMBL" id="KAB7486931.1"/>
    </source>
</evidence>
<feature type="transmembrane region" description="Helical" evidence="2">
    <location>
        <begin position="284"/>
        <end position="305"/>
    </location>
</feature>
<feature type="compositionally biased region" description="Low complexity" evidence="1">
    <location>
        <begin position="114"/>
        <end position="126"/>
    </location>
</feature>